<keyword evidence="4" id="KW-1185">Reference proteome</keyword>
<accession>A0A852X5K1</accession>
<reference evidence="3 4" key="1">
    <citation type="submission" date="2020-07" db="EMBL/GenBank/DDBJ databases">
        <title>Sequencing the genomes of 1000 actinobacteria strains.</title>
        <authorList>
            <person name="Klenk H.-P."/>
        </authorList>
    </citation>
    <scope>NUCLEOTIDE SEQUENCE [LARGE SCALE GENOMIC DNA]</scope>
    <source>
        <strain evidence="3 4">DSM 24723</strain>
    </source>
</reference>
<evidence type="ECO:0000256" key="1">
    <source>
        <dbReference type="SAM" id="MobiDB-lite"/>
    </source>
</evidence>
<dbReference type="Pfam" id="PF01936">
    <property type="entry name" value="NYN"/>
    <property type="match status" value="1"/>
</dbReference>
<comment type="caution">
    <text evidence="3">The sequence shown here is derived from an EMBL/GenBank/DDBJ whole genome shotgun (WGS) entry which is preliminary data.</text>
</comment>
<sequence length="422" mass="43896">MRSYCAVHVDVGYLLASAATFVTGSSLRRGITVDYPALISRLVAQAEADADLPLLRVNWYDSGARPGGMPDYTQESIGMLPRVKLRLGRLSYSGDQKGVDIRIGLDLAIQSRHRVADVVYLVTGDDDLTEAVEEAQAHGVQVVLLAVPDQRGGVHGVSKHLRREVDAVLVIDPETITETVRTVAIPDELVPGSADPGDTTTEPGATADGSDTVGSAAKPADPGAPTDAGHGHEGERESDPEDGAPGTSAAGTAIVGGSGTSAGVAASAPAPVRGSTGSQGVTEQAASQGVTEQAAETATEQTTETSTRSAPGVPTPSLFARRKATGLTLPGGAPDGPEVTDGQVTDALVDDVAKQVVASWCATATPEALVGLRDGRPIVPSELDRALLLDLSGRAQDDDLDDTARHRLRERFWFHVDRVRMQ</sequence>
<dbReference type="RefSeq" id="WP_218875210.1">
    <property type="nucleotide sequence ID" value="NZ_JACBZX010000001.1"/>
</dbReference>
<dbReference type="GO" id="GO:0004540">
    <property type="term" value="F:RNA nuclease activity"/>
    <property type="evidence" value="ECO:0007669"/>
    <property type="project" value="InterPro"/>
</dbReference>
<dbReference type="Gene3D" id="3.40.50.1010">
    <property type="entry name" value="5'-nuclease"/>
    <property type="match status" value="1"/>
</dbReference>
<proteinExistence type="predicted"/>
<organism evidence="3 4">
    <name type="scientific">Janibacter alkaliphilus</name>
    <dbReference type="NCBI Taxonomy" id="1069963"/>
    <lineage>
        <taxon>Bacteria</taxon>
        <taxon>Bacillati</taxon>
        <taxon>Actinomycetota</taxon>
        <taxon>Actinomycetes</taxon>
        <taxon>Micrococcales</taxon>
        <taxon>Intrasporangiaceae</taxon>
        <taxon>Janibacter</taxon>
    </lineage>
</organism>
<evidence type="ECO:0000313" key="3">
    <source>
        <dbReference type="EMBL" id="NYG36680.1"/>
    </source>
</evidence>
<feature type="compositionally biased region" description="Low complexity" evidence="1">
    <location>
        <begin position="291"/>
        <end position="310"/>
    </location>
</feature>
<feature type="compositionally biased region" description="Low complexity" evidence="1">
    <location>
        <begin position="261"/>
        <end position="275"/>
    </location>
</feature>
<dbReference type="AlphaFoldDB" id="A0A852X5K1"/>
<evidence type="ECO:0000259" key="2">
    <source>
        <dbReference type="Pfam" id="PF01936"/>
    </source>
</evidence>
<gene>
    <name evidence="3" type="ORF">BJY28_001149</name>
</gene>
<protein>
    <submittedName>
        <fullName evidence="3">Uncharacterized LabA/DUF88 family protein</fullName>
    </submittedName>
</protein>
<feature type="region of interest" description="Disordered" evidence="1">
    <location>
        <begin position="182"/>
        <end position="318"/>
    </location>
</feature>
<feature type="domain" description="NYN" evidence="2">
    <location>
        <begin position="19"/>
        <end position="169"/>
    </location>
</feature>
<name>A0A852X5K1_9MICO</name>
<dbReference type="EMBL" id="JACBZX010000001">
    <property type="protein sequence ID" value="NYG36680.1"/>
    <property type="molecule type" value="Genomic_DNA"/>
</dbReference>
<evidence type="ECO:0000313" key="4">
    <source>
        <dbReference type="Proteomes" id="UP000592181"/>
    </source>
</evidence>
<dbReference type="InterPro" id="IPR021139">
    <property type="entry name" value="NYN"/>
</dbReference>
<feature type="compositionally biased region" description="Polar residues" evidence="1">
    <location>
        <begin position="276"/>
        <end position="290"/>
    </location>
</feature>
<dbReference type="Proteomes" id="UP000592181">
    <property type="component" value="Unassembled WGS sequence"/>
</dbReference>